<dbReference type="Proteomes" id="UP001151532">
    <property type="component" value="Chromosome 6"/>
</dbReference>
<dbReference type="Pfam" id="PF00583">
    <property type="entry name" value="Acetyltransf_1"/>
    <property type="match status" value="1"/>
</dbReference>
<dbReference type="SUPFAM" id="SSF55729">
    <property type="entry name" value="Acyl-CoA N-acyltransferases (Nat)"/>
    <property type="match status" value="1"/>
</dbReference>
<dbReference type="PROSITE" id="PS51186">
    <property type="entry name" value="GNAT"/>
    <property type="match status" value="1"/>
</dbReference>
<protein>
    <recommendedName>
        <fullName evidence="2">N-acetyltransferase domain-containing protein</fullName>
    </recommendedName>
</protein>
<keyword evidence="1" id="KW-0472">Membrane</keyword>
<comment type="caution">
    <text evidence="3">The sequence shown here is derived from an EMBL/GenBank/DDBJ whole genome shotgun (WGS) entry which is preliminary data.</text>
</comment>
<sequence length="331" mass="37324">MALLYSSPSLSITSPNYRYYPSRRLCLYPITATHVVAPHLIDKSSLIISETSSEDQLWAAACLRVRSFHEFKPSTFGIQDHKRYLAEREFEALKERIAGKENRLFDDDLCPQCKFRENGEDRVVVGTLDVNQCTNLPDEISGKKPEGIEGQFARGYLSNVCVAKELHRNGLGYDIIAKSKAVAQKWGITDLYVHVAVNNEPAKKLYMKSGFVYENDEPAWQARFLDRPRRLLLWLGLPGPDLSLVIGILLRLICSQYGSFRFQSCVFFPLEERIAISSQNHVLLPYLASCFEESPIKASTGLVILGGEVGDGASLCLTVEACRQQKRELRQ</sequence>
<reference evidence="3" key="2">
    <citation type="journal article" date="2023" name="Int. J. Mol. Sci.">
        <title>De Novo Assembly and Annotation of 11 Diverse Shrub Willow (Salix) Genomes Reveals Novel Gene Organization in Sex-Linked Regions.</title>
        <authorList>
            <person name="Hyden B."/>
            <person name="Feng K."/>
            <person name="Yates T.B."/>
            <person name="Jawdy S."/>
            <person name="Cereghino C."/>
            <person name="Smart L.B."/>
            <person name="Muchero W."/>
        </authorList>
    </citation>
    <scope>NUCLEOTIDE SEQUENCE</scope>
    <source>
        <tissue evidence="3">Shoot tip</tissue>
    </source>
</reference>
<evidence type="ECO:0000256" key="1">
    <source>
        <dbReference type="SAM" id="Phobius"/>
    </source>
</evidence>
<proteinExistence type="predicted"/>
<keyword evidence="1" id="KW-1133">Transmembrane helix</keyword>
<feature type="domain" description="N-acetyltransferase" evidence="2">
    <location>
        <begin position="63"/>
        <end position="238"/>
    </location>
</feature>
<organism evidence="3 4">
    <name type="scientific">Salix purpurea</name>
    <name type="common">Purple osier willow</name>
    <dbReference type="NCBI Taxonomy" id="77065"/>
    <lineage>
        <taxon>Eukaryota</taxon>
        <taxon>Viridiplantae</taxon>
        <taxon>Streptophyta</taxon>
        <taxon>Embryophyta</taxon>
        <taxon>Tracheophyta</taxon>
        <taxon>Spermatophyta</taxon>
        <taxon>Magnoliopsida</taxon>
        <taxon>eudicotyledons</taxon>
        <taxon>Gunneridae</taxon>
        <taxon>Pentapetalae</taxon>
        <taxon>rosids</taxon>
        <taxon>fabids</taxon>
        <taxon>Malpighiales</taxon>
        <taxon>Salicaceae</taxon>
        <taxon>Saliceae</taxon>
        <taxon>Salix</taxon>
    </lineage>
</organism>
<evidence type="ECO:0000313" key="3">
    <source>
        <dbReference type="EMBL" id="KAJ6698713.1"/>
    </source>
</evidence>
<dbReference type="PANTHER" id="PTHR47876">
    <property type="entry name" value="OS08G0260000 PROTEIN"/>
    <property type="match status" value="1"/>
</dbReference>
<keyword evidence="4" id="KW-1185">Reference proteome</keyword>
<evidence type="ECO:0000259" key="2">
    <source>
        <dbReference type="PROSITE" id="PS51186"/>
    </source>
</evidence>
<dbReference type="InterPro" id="IPR016181">
    <property type="entry name" value="Acyl_CoA_acyltransferase"/>
</dbReference>
<name>A0A9Q0Q2A1_SALPP</name>
<keyword evidence="1" id="KW-0812">Transmembrane</keyword>
<dbReference type="InterPro" id="IPR000182">
    <property type="entry name" value="GNAT_dom"/>
</dbReference>
<accession>A0A9Q0Q2A1</accession>
<dbReference type="AlphaFoldDB" id="A0A9Q0Q2A1"/>
<dbReference type="GO" id="GO:0016747">
    <property type="term" value="F:acyltransferase activity, transferring groups other than amino-acyl groups"/>
    <property type="evidence" value="ECO:0007669"/>
    <property type="project" value="InterPro"/>
</dbReference>
<reference evidence="3" key="1">
    <citation type="submission" date="2022-11" db="EMBL/GenBank/DDBJ databases">
        <authorList>
            <person name="Hyden B.L."/>
            <person name="Feng K."/>
            <person name="Yates T."/>
            <person name="Jawdy S."/>
            <person name="Smart L.B."/>
            <person name="Muchero W."/>
        </authorList>
    </citation>
    <scope>NUCLEOTIDE SEQUENCE</scope>
    <source>
        <tissue evidence="3">Shoot tip</tissue>
    </source>
</reference>
<feature type="transmembrane region" description="Helical" evidence="1">
    <location>
        <begin position="231"/>
        <end position="253"/>
    </location>
</feature>
<dbReference type="EMBL" id="JAPFFK010000017">
    <property type="protein sequence ID" value="KAJ6698713.1"/>
    <property type="molecule type" value="Genomic_DNA"/>
</dbReference>
<dbReference type="Gene3D" id="3.40.630.30">
    <property type="match status" value="1"/>
</dbReference>
<gene>
    <name evidence="3" type="ORF">OIU79_012083</name>
</gene>
<dbReference type="FunFam" id="3.40.630.30:FF:000231">
    <property type="entry name" value="uncharacterized protein LOC106768637"/>
    <property type="match status" value="1"/>
</dbReference>
<dbReference type="GO" id="GO:0009507">
    <property type="term" value="C:chloroplast"/>
    <property type="evidence" value="ECO:0007669"/>
    <property type="project" value="TreeGrafter"/>
</dbReference>
<evidence type="ECO:0000313" key="4">
    <source>
        <dbReference type="Proteomes" id="UP001151532"/>
    </source>
</evidence>
<dbReference type="PANTHER" id="PTHR47876:SF2">
    <property type="entry name" value="GCN5-RELATED N-ACETYLTRANSFERASE 7, CHLOROPLASTIC"/>
    <property type="match status" value="1"/>
</dbReference>
<dbReference type="OrthoDB" id="41532at2759"/>